<sequence>MLKLDKRYTYGVIIVFVTFGLILGFFINTAGVIENLITNRVLTSELYQTWLHIKAQSAAFFISRNSTSEGKELCKNIHLFHDRMDQFISLSMFPQLQKVYPEIDQDLTWLEDNWANLWDKLDRIRFLIENFPHSTFESADSLIYSAPHNM</sequence>
<protein>
    <submittedName>
        <fullName evidence="2">Uncharacterized protein</fullName>
    </submittedName>
</protein>
<name>X1HFC0_9ZZZZ</name>
<keyword evidence="1" id="KW-0812">Transmembrane</keyword>
<gene>
    <name evidence="2" type="ORF">S03H2_48993</name>
</gene>
<organism evidence="2">
    <name type="scientific">marine sediment metagenome</name>
    <dbReference type="NCBI Taxonomy" id="412755"/>
    <lineage>
        <taxon>unclassified sequences</taxon>
        <taxon>metagenomes</taxon>
        <taxon>ecological metagenomes</taxon>
    </lineage>
</organism>
<proteinExistence type="predicted"/>
<keyword evidence="1" id="KW-0472">Membrane</keyword>
<feature type="transmembrane region" description="Helical" evidence="1">
    <location>
        <begin position="12"/>
        <end position="33"/>
    </location>
</feature>
<dbReference type="EMBL" id="BARU01030934">
    <property type="protein sequence ID" value="GAH68911.1"/>
    <property type="molecule type" value="Genomic_DNA"/>
</dbReference>
<evidence type="ECO:0000313" key="2">
    <source>
        <dbReference type="EMBL" id="GAH68911.1"/>
    </source>
</evidence>
<feature type="non-terminal residue" evidence="2">
    <location>
        <position position="150"/>
    </location>
</feature>
<keyword evidence="1" id="KW-1133">Transmembrane helix</keyword>
<accession>X1HFC0</accession>
<evidence type="ECO:0000256" key="1">
    <source>
        <dbReference type="SAM" id="Phobius"/>
    </source>
</evidence>
<reference evidence="2" key="1">
    <citation type="journal article" date="2014" name="Front. Microbiol.">
        <title>High frequency of phylogenetically diverse reductive dehalogenase-homologous genes in deep subseafloor sedimentary metagenomes.</title>
        <authorList>
            <person name="Kawai M."/>
            <person name="Futagami T."/>
            <person name="Toyoda A."/>
            <person name="Takaki Y."/>
            <person name="Nishi S."/>
            <person name="Hori S."/>
            <person name="Arai W."/>
            <person name="Tsubouchi T."/>
            <person name="Morono Y."/>
            <person name="Uchiyama I."/>
            <person name="Ito T."/>
            <person name="Fujiyama A."/>
            <person name="Inagaki F."/>
            <person name="Takami H."/>
        </authorList>
    </citation>
    <scope>NUCLEOTIDE SEQUENCE</scope>
    <source>
        <strain evidence="2">Expedition CK06-06</strain>
    </source>
</reference>
<comment type="caution">
    <text evidence="2">The sequence shown here is derived from an EMBL/GenBank/DDBJ whole genome shotgun (WGS) entry which is preliminary data.</text>
</comment>
<dbReference type="AlphaFoldDB" id="X1HFC0"/>